<name>A0A419QZN1_9SPHN</name>
<dbReference type="Gene3D" id="3.40.30.10">
    <property type="entry name" value="Glutaredoxin"/>
    <property type="match status" value="1"/>
</dbReference>
<dbReference type="NCBIfam" id="TIGR00385">
    <property type="entry name" value="dsbE"/>
    <property type="match status" value="1"/>
</dbReference>
<comment type="similarity">
    <text evidence="2">Belongs to the thioredoxin family. DsbE subfamily.</text>
</comment>
<proteinExistence type="inferred from homology"/>
<dbReference type="SUPFAM" id="SSF52833">
    <property type="entry name" value="Thioredoxin-like"/>
    <property type="match status" value="1"/>
</dbReference>
<comment type="subcellular location">
    <subcellularLocation>
        <location evidence="1">Cell envelope</location>
    </subcellularLocation>
</comment>
<keyword evidence="8" id="KW-1185">Reference proteome</keyword>
<evidence type="ECO:0000259" key="6">
    <source>
        <dbReference type="PROSITE" id="PS51352"/>
    </source>
</evidence>
<evidence type="ECO:0000256" key="5">
    <source>
        <dbReference type="ARBA" id="ARBA00023284"/>
    </source>
</evidence>
<dbReference type="OrthoDB" id="9799347at2"/>
<dbReference type="InterPro" id="IPR004799">
    <property type="entry name" value="Periplasmic_diS_OxRdtase_DsbE"/>
</dbReference>
<organism evidence="7 8">
    <name type="scientific">Tsuneonella suprasediminis</name>
    <dbReference type="NCBI Taxonomy" id="2306996"/>
    <lineage>
        <taxon>Bacteria</taxon>
        <taxon>Pseudomonadati</taxon>
        <taxon>Pseudomonadota</taxon>
        <taxon>Alphaproteobacteria</taxon>
        <taxon>Sphingomonadales</taxon>
        <taxon>Erythrobacteraceae</taxon>
        <taxon>Tsuneonella</taxon>
    </lineage>
</organism>
<keyword evidence="4" id="KW-1015">Disulfide bond</keyword>
<keyword evidence="3" id="KW-0201">Cytochrome c-type biogenesis</keyword>
<dbReference type="PANTHER" id="PTHR42852:SF6">
    <property type="entry name" value="THIOL:DISULFIDE INTERCHANGE PROTEIN DSBE"/>
    <property type="match status" value="1"/>
</dbReference>
<evidence type="ECO:0000256" key="4">
    <source>
        <dbReference type="ARBA" id="ARBA00023157"/>
    </source>
</evidence>
<protein>
    <submittedName>
        <fullName evidence="7">DsbE family thiol:disulfide interchange protein</fullName>
    </submittedName>
</protein>
<dbReference type="InterPro" id="IPR036249">
    <property type="entry name" value="Thioredoxin-like_sf"/>
</dbReference>
<dbReference type="GO" id="GO:0017004">
    <property type="term" value="P:cytochrome complex assembly"/>
    <property type="evidence" value="ECO:0007669"/>
    <property type="project" value="UniProtKB-KW"/>
</dbReference>
<evidence type="ECO:0000313" key="8">
    <source>
        <dbReference type="Proteomes" id="UP000284322"/>
    </source>
</evidence>
<dbReference type="Proteomes" id="UP000284322">
    <property type="component" value="Unassembled WGS sequence"/>
</dbReference>
<dbReference type="GO" id="GO:0030288">
    <property type="term" value="C:outer membrane-bounded periplasmic space"/>
    <property type="evidence" value="ECO:0007669"/>
    <property type="project" value="InterPro"/>
</dbReference>
<evidence type="ECO:0000256" key="3">
    <source>
        <dbReference type="ARBA" id="ARBA00022748"/>
    </source>
</evidence>
<evidence type="ECO:0000256" key="1">
    <source>
        <dbReference type="ARBA" id="ARBA00004196"/>
    </source>
</evidence>
<dbReference type="AlphaFoldDB" id="A0A419QZN1"/>
<dbReference type="InterPro" id="IPR050553">
    <property type="entry name" value="Thioredoxin_ResA/DsbE_sf"/>
</dbReference>
<dbReference type="InterPro" id="IPR013740">
    <property type="entry name" value="Redoxin"/>
</dbReference>
<feature type="domain" description="Thioredoxin" evidence="6">
    <location>
        <begin position="35"/>
        <end position="173"/>
    </location>
</feature>
<comment type="caution">
    <text evidence="7">The sequence shown here is derived from an EMBL/GenBank/DDBJ whole genome shotgun (WGS) entry which is preliminary data.</text>
</comment>
<accession>A0A419QZN1</accession>
<dbReference type="PANTHER" id="PTHR42852">
    <property type="entry name" value="THIOL:DISULFIDE INTERCHANGE PROTEIN DSBE"/>
    <property type="match status" value="1"/>
</dbReference>
<sequence length="176" mass="19351">MKHWRYFLPLAVFVAFIGVAAWQLTRPRDDFVHSAMIGKEVPAFDLPSAVGDRPGLSTANLKDGKPKLLNIWASWCIPCAAEAPQLARLQEAGATIVGVAIRDRPEDVAAFLDRYGNPYARIGRDDLSKVQLSIGSSGVPETFVVDGNGVIRYQHIGDVRPEDVKLLLSKLEEAKR</sequence>
<dbReference type="GO" id="GO:0015036">
    <property type="term" value="F:disulfide oxidoreductase activity"/>
    <property type="evidence" value="ECO:0007669"/>
    <property type="project" value="InterPro"/>
</dbReference>
<dbReference type="PROSITE" id="PS51352">
    <property type="entry name" value="THIOREDOXIN_2"/>
    <property type="match status" value="1"/>
</dbReference>
<dbReference type="EMBL" id="RAHJ01000021">
    <property type="protein sequence ID" value="RJX66049.1"/>
    <property type="molecule type" value="Genomic_DNA"/>
</dbReference>
<evidence type="ECO:0000256" key="2">
    <source>
        <dbReference type="ARBA" id="ARBA00007758"/>
    </source>
</evidence>
<gene>
    <name evidence="7" type="ORF">D6858_13880</name>
</gene>
<evidence type="ECO:0000313" key="7">
    <source>
        <dbReference type="EMBL" id="RJX66049.1"/>
    </source>
</evidence>
<dbReference type="Pfam" id="PF08534">
    <property type="entry name" value="Redoxin"/>
    <property type="match status" value="1"/>
</dbReference>
<dbReference type="CDD" id="cd03010">
    <property type="entry name" value="TlpA_like_DsbE"/>
    <property type="match status" value="1"/>
</dbReference>
<dbReference type="RefSeq" id="WP_120111796.1">
    <property type="nucleotide sequence ID" value="NZ_RAHJ01000021.1"/>
</dbReference>
<dbReference type="InterPro" id="IPR013766">
    <property type="entry name" value="Thioredoxin_domain"/>
</dbReference>
<keyword evidence="5" id="KW-0676">Redox-active center</keyword>
<reference evidence="7 8" key="1">
    <citation type="submission" date="2018-09" db="EMBL/GenBank/DDBJ databases">
        <title>Altererythrobacter sp.Ery1 and Ery12, the genome sequencing of novel strains in genus Alterythrobacter.</title>
        <authorList>
            <person name="Cheng H."/>
            <person name="Wu Y.-H."/>
            <person name="Fang C."/>
            <person name="Xu X.-W."/>
        </authorList>
    </citation>
    <scope>NUCLEOTIDE SEQUENCE [LARGE SCALE GENOMIC DNA]</scope>
    <source>
        <strain evidence="7 8">Ery12</strain>
    </source>
</reference>